<dbReference type="PANTHER" id="PTHR46558:SF4">
    <property type="entry name" value="DNA-BIDING PHAGE PROTEIN"/>
    <property type="match status" value="1"/>
</dbReference>
<dbReference type="Gene3D" id="1.10.260.40">
    <property type="entry name" value="lambda repressor-like DNA-binding domains"/>
    <property type="match status" value="1"/>
</dbReference>
<dbReference type="PROSITE" id="PS50943">
    <property type="entry name" value="HTH_CROC1"/>
    <property type="match status" value="1"/>
</dbReference>
<dbReference type="EMBL" id="LCYI01000062">
    <property type="protein sequence ID" value="KLA22224.1"/>
    <property type="molecule type" value="Genomic_DNA"/>
</dbReference>
<name>A0A0G8ED56_BACCE</name>
<gene>
    <name evidence="3" type="ORF">B4077_3170</name>
</gene>
<reference evidence="3 4" key="1">
    <citation type="submission" date="2015-04" db="EMBL/GenBank/DDBJ databases">
        <title>Draft Genome Sequences of Eight Spore-Forming Food Isolates of Bacillus cereus Genome sequencing.</title>
        <authorList>
            <person name="Krawcyk A.O."/>
            <person name="de Jong A."/>
            <person name="Eijlander R.T."/>
            <person name="Berendsen E.M."/>
            <person name="Holsappel S."/>
            <person name="Wells-Bennik M."/>
            <person name="Kuipers O.P."/>
        </authorList>
    </citation>
    <scope>NUCLEOTIDE SEQUENCE [LARGE SCALE GENOMIC DNA]</scope>
    <source>
        <strain evidence="3 4">B4077</strain>
    </source>
</reference>
<dbReference type="GO" id="GO:0003677">
    <property type="term" value="F:DNA binding"/>
    <property type="evidence" value="ECO:0007669"/>
    <property type="project" value="UniProtKB-KW"/>
</dbReference>
<evidence type="ECO:0000313" key="3">
    <source>
        <dbReference type="EMBL" id="KLA22224.1"/>
    </source>
</evidence>
<dbReference type="PATRIC" id="fig|1396.428.peg.2522"/>
<proteinExistence type="predicted"/>
<evidence type="ECO:0000256" key="1">
    <source>
        <dbReference type="ARBA" id="ARBA00023125"/>
    </source>
</evidence>
<organism evidence="3 4">
    <name type="scientific">Bacillus cereus</name>
    <dbReference type="NCBI Taxonomy" id="1396"/>
    <lineage>
        <taxon>Bacteria</taxon>
        <taxon>Bacillati</taxon>
        <taxon>Bacillota</taxon>
        <taxon>Bacilli</taxon>
        <taxon>Bacillales</taxon>
        <taxon>Bacillaceae</taxon>
        <taxon>Bacillus</taxon>
        <taxon>Bacillus cereus group</taxon>
    </lineage>
</organism>
<dbReference type="RefSeq" id="WP_046956833.1">
    <property type="nucleotide sequence ID" value="NZ_LCYI01000062.1"/>
</dbReference>
<accession>A0A0G8ED56</accession>
<dbReference type="Pfam" id="PF01381">
    <property type="entry name" value="HTH_3"/>
    <property type="match status" value="1"/>
</dbReference>
<protein>
    <recommendedName>
        <fullName evidence="2">HTH cro/C1-type domain-containing protein</fullName>
    </recommendedName>
</protein>
<dbReference type="AlphaFoldDB" id="A0A0G8ED56"/>
<keyword evidence="1" id="KW-0238">DNA-binding</keyword>
<dbReference type="SUPFAM" id="SSF47413">
    <property type="entry name" value="lambda repressor-like DNA-binding domains"/>
    <property type="match status" value="1"/>
</dbReference>
<dbReference type="SMART" id="SM00530">
    <property type="entry name" value="HTH_XRE"/>
    <property type="match status" value="1"/>
</dbReference>
<evidence type="ECO:0000259" key="2">
    <source>
        <dbReference type="PROSITE" id="PS50943"/>
    </source>
</evidence>
<dbReference type="Proteomes" id="UP000035214">
    <property type="component" value="Unassembled WGS sequence"/>
</dbReference>
<dbReference type="InterPro" id="IPR010982">
    <property type="entry name" value="Lambda_DNA-bd_dom_sf"/>
</dbReference>
<dbReference type="CDD" id="cd00093">
    <property type="entry name" value="HTH_XRE"/>
    <property type="match status" value="1"/>
</dbReference>
<evidence type="ECO:0000313" key="4">
    <source>
        <dbReference type="Proteomes" id="UP000035214"/>
    </source>
</evidence>
<feature type="domain" description="HTH cro/C1-type" evidence="2">
    <location>
        <begin position="4"/>
        <end position="58"/>
    </location>
</feature>
<dbReference type="InterPro" id="IPR001387">
    <property type="entry name" value="Cro/C1-type_HTH"/>
</dbReference>
<comment type="caution">
    <text evidence="3">The sequence shown here is derived from an EMBL/GenBank/DDBJ whole genome shotgun (WGS) entry which is preliminary data.</text>
</comment>
<dbReference type="PANTHER" id="PTHR46558">
    <property type="entry name" value="TRACRIPTIONAL REGULATORY PROTEIN-RELATED-RELATED"/>
    <property type="match status" value="1"/>
</dbReference>
<sequence>MNKIAELRKEKLMSQETLAAKVGLSRTYISEIENNKKQPNVKLAIKIAKILGTNVESIFGACCKL</sequence>